<evidence type="ECO:0000313" key="8">
    <source>
        <dbReference type="EMBL" id="PHT49698.1"/>
    </source>
</evidence>
<dbReference type="Pfam" id="PF00069">
    <property type="entry name" value="Pkinase"/>
    <property type="match status" value="1"/>
</dbReference>
<gene>
    <name evidence="8" type="ORF">CQW23_09445</name>
</gene>
<proteinExistence type="predicted"/>
<dbReference type="InterPro" id="IPR011009">
    <property type="entry name" value="Kinase-like_dom_sf"/>
</dbReference>
<dbReference type="InterPro" id="IPR000719">
    <property type="entry name" value="Prot_kinase_dom"/>
</dbReference>
<dbReference type="InterPro" id="IPR052451">
    <property type="entry name" value="Ser/Thr_kinase-like"/>
</dbReference>
<dbReference type="PANTHER" id="PTHR48008">
    <property type="entry name" value="LEUCINE-RICH REPEAT RECEPTOR-LIKE PROTEIN KINASE IMK3-RELATED"/>
    <property type="match status" value="1"/>
</dbReference>
<evidence type="ECO:0000256" key="5">
    <source>
        <dbReference type="ARBA" id="ARBA00022989"/>
    </source>
</evidence>
<keyword evidence="9" id="KW-1185">Reference proteome</keyword>
<dbReference type="OrthoDB" id="1719627at2759"/>
<evidence type="ECO:0000256" key="6">
    <source>
        <dbReference type="ARBA" id="ARBA00023136"/>
    </source>
</evidence>
<evidence type="ECO:0000256" key="4">
    <source>
        <dbReference type="ARBA" id="ARBA00022737"/>
    </source>
</evidence>
<dbReference type="Pfam" id="PF13855">
    <property type="entry name" value="LRR_8"/>
    <property type="match status" value="1"/>
</dbReference>
<organism evidence="8 9">
    <name type="scientific">Capsicum baccatum</name>
    <name type="common">Peruvian pepper</name>
    <dbReference type="NCBI Taxonomy" id="33114"/>
    <lineage>
        <taxon>Eukaryota</taxon>
        <taxon>Viridiplantae</taxon>
        <taxon>Streptophyta</taxon>
        <taxon>Embryophyta</taxon>
        <taxon>Tracheophyta</taxon>
        <taxon>Spermatophyta</taxon>
        <taxon>Magnoliopsida</taxon>
        <taxon>eudicotyledons</taxon>
        <taxon>Gunneridae</taxon>
        <taxon>Pentapetalae</taxon>
        <taxon>asterids</taxon>
        <taxon>lamiids</taxon>
        <taxon>Solanales</taxon>
        <taxon>Solanaceae</taxon>
        <taxon>Solanoideae</taxon>
        <taxon>Capsiceae</taxon>
        <taxon>Capsicum</taxon>
    </lineage>
</organism>
<dbReference type="SUPFAM" id="SSF56112">
    <property type="entry name" value="Protein kinase-like (PK-like)"/>
    <property type="match status" value="1"/>
</dbReference>
<keyword evidence="6" id="KW-0472">Membrane</keyword>
<dbReference type="Gene3D" id="1.10.510.10">
    <property type="entry name" value="Transferase(Phosphotransferase) domain 1"/>
    <property type="match status" value="1"/>
</dbReference>
<keyword evidence="4" id="KW-0677">Repeat</keyword>
<sequence length="227" mass="25165">MNQFSNEITREIGGLKNLAFLSFRHNKLQGAIPYSISNMVGLEFLDLSHNNIFGNIPMSLEKLQNLRYRRGKSAPKQAESLSTITRERISYYELLQATDDLNGSNLVGFGNFGSVYKDVKPSNALLDEDLIAHLSDFGISKLLGEDQGDLYTKSLATFGYIAPDVVMEVVDANLLTSTGNRLKKDLDVVASIMKVALDCCNESPTRRANMKDVVGMLQKIKIHLLAC</sequence>
<evidence type="ECO:0000256" key="2">
    <source>
        <dbReference type="ARBA" id="ARBA00022614"/>
    </source>
</evidence>
<dbReference type="InterPro" id="IPR032675">
    <property type="entry name" value="LRR_dom_sf"/>
</dbReference>
<protein>
    <recommendedName>
        <fullName evidence="7">Protein kinase domain-containing protein</fullName>
    </recommendedName>
</protein>
<evidence type="ECO:0000313" key="9">
    <source>
        <dbReference type="Proteomes" id="UP000224567"/>
    </source>
</evidence>
<evidence type="ECO:0000259" key="7">
    <source>
        <dbReference type="PROSITE" id="PS50011"/>
    </source>
</evidence>
<comment type="subcellular location">
    <subcellularLocation>
        <location evidence="1">Membrane</location>
    </subcellularLocation>
</comment>
<accession>A0A2G2WWS8</accession>
<dbReference type="PROSITE" id="PS50011">
    <property type="entry name" value="PROTEIN_KINASE_DOM"/>
    <property type="match status" value="1"/>
</dbReference>
<keyword evidence="5" id="KW-1133">Transmembrane helix</keyword>
<dbReference type="GO" id="GO:0005524">
    <property type="term" value="F:ATP binding"/>
    <property type="evidence" value="ECO:0007669"/>
    <property type="project" value="InterPro"/>
</dbReference>
<dbReference type="PROSITE" id="PS51450">
    <property type="entry name" value="LRR"/>
    <property type="match status" value="1"/>
</dbReference>
<reference evidence="8 9" key="1">
    <citation type="journal article" date="2017" name="Genome Biol.">
        <title>New reference genome sequences of hot pepper reveal the massive evolution of plant disease-resistance genes by retroduplication.</title>
        <authorList>
            <person name="Kim S."/>
            <person name="Park J."/>
            <person name="Yeom S.I."/>
            <person name="Kim Y.M."/>
            <person name="Seo E."/>
            <person name="Kim K.T."/>
            <person name="Kim M.S."/>
            <person name="Lee J.M."/>
            <person name="Cheong K."/>
            <person name="Shin H.S."/>
            <person name="Kim S.B."/>
            <person name="Han K."/>
            <person name="Lee J."/>
            <person name="Park M."/>
            <person name="Lee H.A."/>
            <person name="Lee H.Y."/>
            <person name="Lee Y."/>
            <person name="Oh S."/>
            <person name="Lee J.H."/>
            <person name="Choi E."/>
            <person name="Choi E."/>
            <person name="Lee S.E."/>
            <person name="Jeon J."/>
            <person name="Kim H."/>
            <person name="Choi G."/>
            <person name="Song H."/>
            <person name="Lee J."/>
            <person name="Lee S.C."/>
            <person name="Kwon J.K."/>
            <person name="Lee H.Y."/>
            <person name="Koo N."/>
            <person name="Hong Y."/>
            <person name="Kim R.W."/>
            <person name="Kang W.H."/>
            <person name="Huh J.H."/>
            <person name="Kang B.C."/>
            <person name="Yang T.J."/>
            <person name="Lee Y.H."/>
            <person name="Bennetzen J.L."/>
            <person name="Choi D."/>
        </authorList>
    </citation>
    <scope>NUCLEOTIDE SEQUENCE [LARGE SCALE GENOMIC DNA]</scope>
    <source>
        <strain evidence="9">cv. PBC81</strain>
    </source>
</reference>
<evidence type="ECO:0000256" key="1">
    <source>
        <dbReference type="ARBA" id="ARBA00004370"/>
    </source>
</evidence>
<dbReference type="GO" id="GO:0004672">
    <property type="term" value="F:protein kinase activity"/>
    <property type="evidence" value="ECO:0007669"/>
    <property type="project" value="InterPro"/>
</dbReference>
<name>A0A2G2WWS8_CAPBA</name>
<dbReference type="Proteomes" id="UP000224567">
    <property type="component" value="Unassembled WGS sequence"/>
</dbReference>
<reference evidence="9" key="2">
    <citation type="journal article" date="2017" name="J. Anim. Genet.">
        <title>Multiple reference genome sequences of hot pepper reveal the massive evolution of plant disease resistance genes by retroduplication.</title>
        <authorList>
            <person name="Kim S."/>
            <person name="Park J."/>
            <person name="Yeom S.-I."/>
            <person name="Kim Y.-M."/>
            <person name="Seo E."/>
            <person name="Kim K.-T."/>
            <person name="Kim M.-S."/>
            <person name="Lee J.M."/>
            <person name="Cheong K."/>
            <person name="Shin H.-S."/>
            <person name="Kim S.-B."/>
            <person name="Han K."/>
            <person name="Lee J."/>
            <person name="Park M."/>
            <person name="Lee H.-A."/>
            <person name="Lee H.-Y."/>
            <person name="Lee Y."/>
            <person name="Oh S."/>
            <person name="Lee J.H."/>
            <person name="Choi E."/>
            <person name="Choi E."/>
            <person name="Lee S.E."/>
            <person name="Jeon J."/>
            <person name="Kim H."/>
            <person name="Choi G."/>
            <person name="Song H."/>
            <person name="Lee J."/>
            <person name="Lee S.-C."/>
            <person name="Kwon J.-K."/>
            <person name="Lee H.-Y."/>
            <person name="Koo N."/>
            <person name="Hong Y."/>
            <person name="Kim R.W."/>
            <person name="Kang W.-H."/>
            <person name="Huh J.H."/>
            <person name="Kang B.-C."/>
            <person name="Yang T.-J."/>
            <person name="Lee Y.-H."/>
            <person name="Bennetzen J.L."/>
            <person name="Choi D."/>
        </authorList>
    </citation>
    <scope>NUCLEOTIDE SEQUENCE [LARGE SCALE GENOMIC DNA]</scope>
    <source>
        <strain evidence="9">cv. PBC81</strain>
    </source>
</reference>
<evidence type="ECO:0000256" key="3">
    <source>
        <dbReference type="ARBA" id="ARBA00022692"/>
    </source>
</evidence>
<keyword evidence="2" id="KW-0433">Leucine-rich repeat</keyword>
<keyword evidence="3" id="KW-0812">Transmembrane</keyword>
<dbReference type="PANTHER" id="PTHR48008:SF14">
    <property type="entry name" value="PROTEIN KINASE DOMAIN-CONTAINING PROTEIN"/>
    <property type="match status" value="1"/>
</dbReference>
<dbReference type="GO" id="GO:0016020">
    <property type="term" value="C:membrane"/>
    <property type="evidence" value="ECO:0007669"/>
    <property type="project" value="UniProtKB-SubCell"/>
</dbReference>
<dbReference type="Gene3D" id="3.80.10.10">
    <property type="entry name" value="Ribonuclease Inhibitor"/>
    <property type="match status" value="1"/>
</dbReference>
<feature type="domain" description="Protein kinase" evidence="7">
    <location>
        <begin position="1"/>
        <end position="227"/>
    </location>
</feature>
<dbReference type="InterPro" id="IPR001611">
    <property type="entry name" value="Leu-rich_rpt"/>
</dbReference>
<dbReference type="AlphaFoldDB" id="A0A2G2WWS8"/>
<dbReference type="SUPFAM" id="SSF52058">
    <property type="entry name" value="L domain-like"/>
    <property type="match status" value="1"/>
</dbReference>
<comment type="caution">
    <text evidence="8">The sequence shown here is derived from an EMBL/GenBank/DDBJ whole genome shotgun (WGS) entry which is preliminary data.</text>
</comment>
<dbReference type="EMBL" id="MLFT02000004">
    <property type="protein sequence ID" value="PHT49698.1"/>
    <property type="molecule type" value="Genomic_DNA"/>
</dbReference>